<evidence type="ECO:0000256" key="5">
    <source>
        <dbReference type="ARBA" id="ARBA00021779"/>
    </source>
</evidence>
<dbReference type="Gene3D" id="3.20.10.10">
    <property type="entry name" value="D-amino Acid Aminotransferase, subunit A, domain 2"/>
    <property type="match status" value="1"/>
</dbReference>
<evidence type="ECO:0000256" key="8">
    <source>
        <dbReference type="ARBA" id="ARBA00022898"/>
    </source>
</evidence>
<evidence type="ECO:0000256" key="3">
    <source>
        <dbReference type="ARBA" id="ARBA00011738"/>
    </source>
</evidence>
<evidence type="ECO:0000313" key="14">
    <source>
        <dbReference type="Proteomes" id="UP000270468"/>
    </source>
</evidence>
<organism evidence="13 14">
    <name type="scientific">Filibacter tadaridae</name>
    <dbReference type="NCBI Taxonomy" id="2483811"/>
    <lineage>
        <taxon>Bacteria</taxon>
        <taxon>Bacillati</taxon>
        <taxon>Bacillota</taxon>
        <taxon>Bacilli</taxon>
        <taxon>Bacillales</taxon>
        <taxon>Caryophanaceae</taxon>
        <taxon>Filibacter</taxon>
    </lineage>
</organism>
<sequence>MSIGYFNGAFYPIEQIVIPIDERGHQFGDGVYEVIRIYEDAFFMLDEHIQRLFKSAKAIKLKINHSENEMKELIKEVVAKSALSNCDVYIQITRGIAPRNHLFPDAPVSVSMTVKPSKVINDSIRQKGKTAIFHEDERWANCHIKSLNLLPNILAKQAAFEAGCYEAILVKDGFVTEGTSSNVYMITDKTITTTPLSKHILAGITRIAVKEVATELGFQFVEKSFTPDELLEADEVFITSTTNEIMPIVSIDGKSIRNSDSKEQTLTVFKQFMKRVKVLQTS</sequence>
<dbReference type="EC" id="2.6.1.21" evidence="4 12"/>
<evidence type="ECO:0000256" key="11">
    <source>
        <dbReference type="RuleBase" id="RU004516"/>
    </source>
</evidence>
<proteinExistence type="inferred from homology"/>
<dbReference type="GO" id="GO:0047810">
    <property type="term" value="F:D-alanine-2-oxoglutarate aminotransferase activity"/>
    <property type="evidence" value="ECO:0007669"/>
    <property type="project" value="UniProtKB-EC"/>
</dbReference>
<evidence type="ECO:0000256" key="10">
    <source>
        <dbReference type="RuleBase" id="RU004106"/>
    </source>
</evidence>
<dbReference type="RefSeq" id="WP_124070066.1">
    <property type="nucleotide sequence ID" value="NZ_CBCRXF010000021.1"/>
</dbReference>
<dbReference type="GO" id="GO:0046416">
    <property type="term" value="P:D-amino acid metabolic process"/>
    <property type="evidence" value="ECO:0007669"/>
    <property type="project" value="InterPro"/>
</dbReference>
<dbReference type="SUPFAM" id="SSF56752">
    <property type="entry name" value="D-aminoacid aminotransferase-like PLP-dependent enzymes"/>
    <property type="match status" value="1"/>
</dbReference>
<dbReference type="InterPro" id="IPR050571">
    <property type="entry name" value="Class-IV_PLP-Dep_Aminotrnsfr"/>
</dbReference>
<dbReference type="GO" id="GO:0046394">
    <property type="term" value="P:carboxylic acid biosynthetic process"/>
    <property type="evidence" value="ECO:0007669"/>
    <property type="project" value="UniProtKB-ARBA"/>
</dbReference>
<dbReference type="InterPro" id="IPR001544">
    <property type="entry name" value="Aminotrans_IV"/>
</dbReference>
<accession>A0A3P5X014</accession>
<dbReference type="InterPro" id="IPR043131">
    <property type="entry name" value="BCAT-like_N"/>
</dbReference>
<dbReference type="FunFam" id="3.20.10.10:FF:000002">
    <property type="entry name" value="D-alanine aminotransferase"/>
    <property type="match status" value="1"/>
</dbReference>
<dbReference type="Proteomes" id="UP000270468">
    <property type="component" value="Unassembled WGS sequence"/>
</dbReference>
<comment type="cofactor">
    <cofactor evidence="1 11">
        <name>pyridoxal 5'-phosphate</name>
        <dbReference type="ChEBI" id="CHEBI:597326"/>
    </cofactor>
</comment>
<keyword evidence="6 13" id="KW-0032">Aminotransferase</keyword>
<dbReference type="CDD" id="cd01558">
    <property type="entry name" value="D-AAT_like"/>
    <property type="match status" value="1"/>
</dbReference>
<dbReference type="EMBL" id="UXAV01000039">
    <property type="protein sequence ID" value="VDC27584.1"/>
    <property type="molecule type" value="Genomic_DNA"/>
</dbReference>
<dbReference type="NCBIfam" id="TIGR01121">
    <property type="entry name" value="D_amino_aminoT"/>
    <property type="match status" value="1"/>
</dbReference>
<dbReference type="GO" id="GO:0008652">
    <property type="term" value="P:amino acid biosynthetic process"/>
    <property type="evidence" value="ECO:0007669"/>
    <property type="project" value="UniProtKB-ARBA"/>
</dbReference>
<dbReference type="GO" id="GO:0005829">
    <property type="term" value="C:cytosol"/>
    <property type="evidence" value="ECO:0007669"/>
    <property type="project" value="TreeGrafter"/>
</dbReference>
<dbReference type="InterPro" id="IPR043132">
    <property type="entry name" value="BCAT-like_C"/>
</dbReference>
<dbReference type="PROSITE" id="PS00770">
    <property type="entry name" value="AA_TRANSFER_CLASS_4"/>
    <property type="match status" value="1"/>
</dbReference>
<comment type="similarity">
    <text evidence="2 10">Belongs to the class-IV pyridoxal-phosphate-dependent aminotransferase family.</text>
</comment>
<evidence type="ECO:0000256" key="6">
    <source>
        <dbReference type="ARBA" id="ARBA00022576"/>
    </source>
</evidence>
<reference evidence="13 14" key="1">
    <citation type="submission" date="2018-11" db="EMBL/GenBank/DDBJ databases">
        <authorList>
            <person name="Criscuolo A."/>
        </authorList>
    </citation>
    <scope>NUCLEOTIDE SEQUENCE [LARGE SCALE GENOMIC DNA]</scope>
    <source>
        <strain evidence="13">ATB-66</strain>
    </source>
</reference>
<keyword evidence="8 11" id="KW-0663">Pyridoxal phosphate</keyword>
<dbReference type="Gene3D" id="3.30.470.10">
    <property type="match status" value="1"/>
</dbReference>
<keyword evidence="7 13" id="KW-0808">Transferase</keyword>
<evidence type="ECO:0000256" key="4">
    <source>
        <dbReference type="ARBA" id="ARBA00012874"/>
    </source>
</evidence>
<evidence type="ECO:0000256" key="9">
    <source>
        <dbReference type="ARBA" id="ARBA00047911"/>
    </source>
</evidence>
<dbReference type="GO" id="GO:0030170">
    <property type="term" value="F:pyridoxal phosphate binding"/>
    <property type="evidence" value="ECO:0007669"/>
    <property type="project" value="InterPro"/>
</dbReference>
<keyword evidence="14" id="KW-1185">Reference proteome</keyword>
<dbReference type="OrthoDB" id="9805628at2"/>
<gene>
    <name evidence="13" type="primary">dat_2</name>
    <name evidence="13" type="ORF">FILTAD_01674</name>
</gene>
<evidence type="ECO:0000256" key="2">
    <source>
        <dbReference type="ARBA" id="ARBA00009320"/>
    </source>
</evidence>
<dbReference type="PANTHER" id="PTHR42743">
    <property type="entry name" value="AMINO-ACID AMINOTRANSFERASE"/>
    <property type="match status" value="1"/>
</dbReference>
<dbReference type="Pfam" id="PF01063">
    <property type="entry name" value="Aminotran_4"/>
    <property type="match status" value="1"/>
</dbReference>
<name>A0A3P5X014_9BACL</name>
<dbReference type="InterPro" id="IPR036038">
    <property type="entry name" value="Aminotransferase-like"/>
</dbReference>
<evidence type="ECO:0000256" key="7">
    <source>
        <dbReference type="ARBA" id="ARBA00022679"/>
    </source>
</evidence>
<dbReference type="InterPro" id="IPR018300">
    <property type="entry name" value="Aminotrans_IV_CS"/>
</dbReference>
<comment type="function">
    <text evidence="12">Acts on the D-isomers of alanine, leucine, aspartate, glutamate, aminobutyrate, norvaline and asparagine. The enzyme transfers an amino group from a substrate D-amino acid to the pyridoxal phosphate cofactor to form pyridoxamine and an alpha-keto acid in the first half-reaction.</text>
</comment>
<evidence type="ECO:0000256" key="12">
    <source>
        <dbReference type="RuleBase" id="RU004520"/>
    </source>
</evidence>
<protein>
    <recommendedName>
        <fullName evidence="5 12">D-alanine aminotransferase</fullName>
        <ecNumber evidence="4 12">2.6.1.21</ecNumber>
    </recommendedName>
</protein>
<evidence type="ECO:0000313" key="13">
    <source>
        <dbReference type="EMBL" id="VDC27584.1"/>
    </source>
</evidence>
<dbReference type="PANTHER" id="PTHR42743:SF10">
    <property type="entry name" value="D-ALANINE AMINOTRANSFERASE"/>
    <property type="match status" value="1"/>
</dbReference>
<dbReference type="InterPro" id="IPR005784">
    <property type="entry name" value="D_amino_transT"/>
</dbReference>
<evidence type="ECO:0000256" key="1">
    <source>
        <dbReference type="ARBA" id="ARBA00001933"/>
    </source>
</evidence>
<dbReference type="AlphaFoldDB" id="A0A3P5X014"/>
<comment type="catalytic activity">
    <reaction evidence="9 12">
        <text>D-alanine + 2-oxoglutarate = D-glutamate + pyruvate</text>
        <dbReference type="Rhea" id="RHEA:15869"/>
        <dbReference type="ChEBI" id="CHEBI:15361"/>
        <dbReference type="ChEBI" id="CHEBI:16810"/>
        <dbReference type="ChEBI" id="CHEBI:29986"/>
        <dbReference type="ChEBI" id="CHEBI:57416"/>
        <dbReference type="EC" id="2.6.1.21"/>
    </reaction>
</comment>
<comment type="subunit">
    <text evidence="3">Homodimer.</text>
</comment>